<comment type="subcellular location">
    <subcellularLocation>
        <location evidence="7">Cell membrane</location>
        <topology evidence="7">Multi-pass membrane protein</topology>
    </subcellularLocation>
    <subcellularLocation>
        <location evidence="1">Membrane</location>
    </subcellularLocation>
</comment>
<evidence type="ECO:0000256" key="3">
    <source>
        <dbReference type="ARBA" id="ARBA00022448"/>
    </source>
</evidence>
<evidence type="ECO:0000256" key="8">
    <source>
        <dbReference type="SAM" id="Phobius"/>
    </source>
</evidence>
<evidence type="ECO:0000256" key="2">
    <source>
        <dbReference type="ARBA" id="ARBA00008472"/>
    </source>
</evidence>
<dbReference type="EC" id="7.1.1.-" evidence="7"/>
<comment type="similarity">
    <text evidence="2 7">Belongs to the complex I subunit 3 family.</text>
</comment>
<keyword evidence="7" id="KW-0874">Quinone</keyword>
<evidence type="ECO:0000256" key="5">
    <source>
        <dbReference type="ARBA" id="ARBA00022989"/>
    </source>
</evidence>
<accession>A0AAU8LT62</accession>
<evidence type="ECO:0000313" key="9">
    <source>
        <dbReference type="EMBL" id="XCN72051.1"/>
    </source>
</evidence>
<evidence type="ECO:0000256" key="1">
    <source>
        <dbReference type="ARBA" id="ARBA00004370"/>
    </source>
</evidence>
<dbReference type="GO" id="GO:0008137">
    <property type="term" value="F:NADH dehydrogenase (ubiquinone) activity"/>
    <property type="evidence" value="ECO:0007669"/>
    <property type="project" value="InterPro"/>
</dbReference>
<dbReference type="GO" id="GO:0005886">
    <property type="term" value="C:plasma membrane"/>
    <property type="evidence" value="ECO:0007669"/>
    <property type="project" value="UniProtKB-SubCell"/>
</dbReference>
<keyword evidence="4 7" id="KW-0812">Transmembrane</keyword>
<dbReference type="PANTHER" id="PTHR11058:SF9">
    <property type="entry name" value="NADH-UBIQUINONE OXIDOREDUCTASE CHAIN 3"/>
    <property type="match status" value="1"/>
</dbReference>
<protein>
    <recommendedName>
        <fullName evidence="7">NADH-quinone oxidoreductase subunit</fullName>
        <ecNumber evidence="7">7.1.1.-</ecNumber>
    </recommendedName>
</protein>
<dbReference type="InterPro" id="IPR000440">
    <property type="entry name" value="NADH_UbQ/plastoQ_OxRdtase_su3"/>
</dbReference>
<evidence type="ECO:0000256" key="4">
    <source>
        <dbReference type="ARBA" id="ARBA00022692"/>
    </source>
</evidence>
<reference evidence="9" key="1">
    <citation type="journal article" date="2024" name="Syst. Appl. Microbiol.">
        <title>First single-strain enrichments of Electrothrix cable bacteria, description of E. aestuarii sp. nov. and E. rattekaaiensis sp. nov., and proposal of a cable bacteria taxonomy following the rules of the SeqCode.</title>
        <authorList>
            <person name="Plum-Jensen L.E."/>
            <person name="Schramm A."/>
            <person name="Marshall I.P.G."/>
        </authorList>
    </citation>
    <scope>NUCLEOTIDE SEQUENCE</scope>
    <source>
        <strain evidence="9">Rat1</strain>
    </source>
</reference>
<keyword evidence="3" id="KW-0813">Transport</keyword>
<evidence type="ECO:0000256" key="6">
    <source>
        <dbReference type="ARBA" id="ARBA00023136"/>
    </source>
</evidence>
<feature type="transmembrane region" description="Helical" evidence="8">
    <location>
        <begin position="6"/>
        <end position="28"/>
    </location>
</feature>
<keyword evidence="5 8" id="KW-1133">Transmembrane helix</keyword>
<proteinExistence type="inferred from homology"/>
<sequence>MDSYIIIGFTAFLGALFVGGSIGLAKLISFRTKDTALKLQPFECSEPPIGGARIRFKVAYYIFALLFLLFDVETLFLFPCVKIFRAVVDGQITAISHQLVFIELSVFICILFSGLLYAWRKGVLVWE</sequence>
<comment type="catalytic activity">
    <reaction evidence="7">
        <text>a quinone + NADH + 5 H(+)(in) = a quinol + NAD(+) + 4 H(+)(out)</text>
        <dbReference type="Rhea" id="RHEA:57888"/>
        <dbReference type="ChEBI" id="CHEBI:15378"/>
        <dbReference type="ChEBI" id="CHEBI:24646"/>
        <dbReference type="ChEBI" id="CHEBI:57540"/>
        <dbReference type="ChEBI" id="CHEBI:57945"/>
        <dbReference type="ChEBI" id="CHEBI:132124"/>
    </reaction>
</comment>
<dbReference type="EMBL" id="CP159373">
    <property type="protein sequence ID" value="XCN72051.1"/>
    <property type="molecule type" value="Genomic_DNA"/>
</dbReference>
<dbReference type="GO" id="GO:0048038">
    <property type="term" value="F:quinone binding"/>
    <property type="evidence" value="ECO:0007669"/>
    <property type="project" value="UniProtKB-KW"/>
</dbReference>
<dbReference type="KEGG" id="eaj:Q3M24_17310"/>
<dbReference type="InterPro" id="IPR038430">
    <property type="entry name" value="NDAH_ubi_oxred_su3_sf"/>
</dbReference>
<feature type="transmembrane region" description="Helical" evidence="8">
    <location>
        <begin position="58"/>
        <end position="78"/>
    </location>
</feature>
<keyword evidence="6 8" id="KW-0472">Membrane</keyword>
<dbReference type="PANTHER" id="PTHR11058">
    <property type="entry name" value="NADH-UBIQUINONE OXIDOREDUCTASE CHAIN 3"/>
    <property type="match status" value="1"/>
</dbReference>
<organism evidence="9">
    <name type="scientific">Candidatus Electrothrix aestuarii</name>
    <dbReference type="NCBI Taxonomy" id="3062594"/>
    <lineage>
        <taxon>Bacteria</taxon>
        <taxon>Pseudomonadati</taxon>
        <taxon>Thermodesulfobacteriota</taxon>
        <taxon>Desulfobulbia</taxon>
        <taxon>Desulfobulbales</taxon>
        <taxon>Desulfobulbaceae</taxon>
        <taxon>Candidatus Electrothrix</taxon>
    </lineage>
</organism>
<dbReference type="Gene3D" id="1.20.58.1610">
    <property type="entry name" value="NADH:ubiquinone/plastoquinone oxidoreductase, chain 3"/>
    <property type="match status" value="1"/>
</dbReference>
<dbReference type="Pfam" id="PF00507">
    <property type="entry name" value="Oxidored_q4"/>
    <property type="match status" value="1"/>
</dbReference>
<name>A0AAU8LT62_9BACT</name>
<dbReference type="AlphaFoldDB" id="A0AAU8LT62"/>
<keyword evidence="7" id="KW-0520">NAD</keyword>
<gene>
    <name evidence="9" type="ORF">Q3M24_17310</name>
</gene>
<dbReference type="GO" id="GO:0030964">
    <property type="term" value="C:NADH dehydrogenase complex"/>
    <property type="evidence" value="ECO:0007669"/>
    <property type="project" value="TreeGrafter"/>
</dbReference>
<comment type="function">
    <text evidence="7">NDH-1 shuttles electrons from NADH, via FMN and iron-sulfur (Fe-S) centers, to quinones in the respiratory chain.</text>
</comment>
<reference evidence="9" key="2">
    <citation type="submission" date="2024-06" db="EMBL/GenBank/DDBJ databases">
        <authorList>
            <person name="Plum-Jensen L.E."/>
            <person name="Schramm A."/>
            <person name="Marshall I.P.G."/>
        </authorList>
    </citation>
    <scope>NUCLEOTIDE SEQUENCE</scope>
    <source>
        <strain evidence="9">Rat1</strain>
    </source>
</reference>
<feature type="transmembrane region" description="Helical" evidence="8">
    <location>
        <begin position="98"/>
        <end position="119"/>
    </location>
</feature>
<evidence type="ECO:0000256" key="7">
    <source>
        <dbReference type="RuleBase" id="RU003639"/>
    </source>
</evidence>